<accession>A0ABT1RQM5</accession>
<dbReference type="Proteomes" id="UP001524502">
    <property type="component" value="Unassembled WGS sequence"/>
</dbReference>
<protein>
    <submittedName>
        <fullName evidence="1">Uncharacterized protein</fullName>
    </submittedName>
</protein>
<name>A0ABT1RQM5_9FIRM</name>
<gene>
    <name evidence="1" type="ORF">NE619_12245</name>
</gene>
<sequence>MAEEGPDEKSIQLIDQCIAAIGGNERFFSKEPFLAGIAQNKDADIVNKVMG</sequence>
<dbReference type="RefSeq" id="WP_256132684.1">
    <property type="nucleotide sequence ID" value="NZ_JANFXK010000013.1"/>
</dbReference>
<evidence type="ECO:0000313" key="2">
    <source>
        <dbReference type="Proteomes" id="UP001524502"/>
    </source>
</evidence>
<comment type="caution">
    <text evidence="1">The sequence shown here is derived from an EMBL/GenBank/DDBJ whole genome shotgun (WGS) entry which is preliminary data.</text>
</comment>
<organism evidence="1 2">
    <name type="scientific">Anaerovorax odorimutans</name>
    <dbReference type="NCBI Taxonomy" id="109327"/>
    <lineage>
        <taxon>Bacteria</taxon>
        <taxon>Bacillati</taxon>
        <taxon>Bacillota</taxon>
        <taxon>Clostridia</taxon>
        <taxon>Peptostreptococcales</taxon>
        <taxon>Anaerovoracaceae</taxon>
        <taxon>Anaerovorax</taxon>
    </lineage>
</organism>
<proteinExistence type="predicted"/>
<evidence type="ECO:0000313" key="1">
    <source>
        <dbReference type="EMBL" id="MCQ4637498.1"/>
    </source>
</evidence>
<dbReference type="EMBL" id="JANFXK010000013">
    <property type="protein sequence ID" value="MCQ4637498.1"/>
    <property type="molecule type" value="Genomic_DNA"/>
</dbReference>
<reference evidence="1 2" key="1">
    <citation type="submission" date="2022-06" db="EMBL/GenBank/DDBJ databases">
        <title>Isolation of gut microbiota from human fecal samples.</title>
        <authorList>
            <person name="Pamer E.G."/>
            <person name="Barat B."/>
            <person name="Waligurski E."/>
            <person name="Medina S."/>
            <person name="Paddock L."/>
            <person name="Mostad J."/>
        </authorList>
    </citation>
    <scope>NUCLEOTIDE SEQUENCE [LARGE SCALE GENOMIC DNA]</scope>
    <source>
        <strain evidence="1 2">SL.3.17</strain>
    </source>
</reference>
<keyword evidence="2" id="KW-1185">Reference proteome</keyword>